<sequence length="156" mass="16307">MIGAATVRQELLISPIVPSLPPHLVQLGFDYVLAVATGDDATAARLAPEVEQLPGLLPAIAELIVFPVPALSDDTEPCADSFVLDEVGVISLMAIREWATHAPAAAAPGIARTIAHFVGQVLADAPKDVVPALQALRDEQVSRACAVVENVVALHR</sequence>
<evidence type="ECO:0000313" key="1">
    <source>
        <dbReference type="EMBL" id="MCM2518144.1"/>
    </source>
</evidence>
<gene>
    <name evidence="1" type="ORF">NC658_33775</name>
</gene>
<accession>A0ABT0W3I8</accession>
<dbReference type="Proteomes" id="UP001523263">
    <property type="component" value="Unassembled WGS sequence"/>
</dbReference>
<reference evidence="1 2" key="1">
    <citation type="submission" date="2022-06" db="EMBL/GenBank/DDBJ databases">
        <title>Whole genome sequence of Streptomyces griseoincarnatus RB7AG.</title>
        <authorList>
            <person name="Ray L."/>
            <person name="Behera S."/>
            <person name="Panda A.N."/>
        </authorList>
    </citation>
    <scope>NUCLEOTIDE SEQUENCE [LARGE SCALE GENOMIC DNA]</scope>
    <source>
        <strain evidence="1 2">RB7AG</strain>
    </source>
</reference>
<proteinExistence type="predicted"/>
<keyword evidence="2" id="KW-1185">Reference proteome</keyword>
<comment type="caution">
    <text evidence="1">The sequence shown here is derived from an EMBL/GenBank/DDBJ whole genome shotgun (WGS) entry which is preliminary data.</text>
</comment>
<dbReference type="RefSeq" id="WP_251100369.1">
    <property type="nucleotide sequence ID" value="NZ_JAMQBH010000037.1"/>
</dbReference>
<evidence type="ECO:0000313" key="2">
    <source>
        <dbReference type="Proteomes" id="UP001523263"/>
    </source>
</evidence>
<dbReference type="EMBL" id="JAMQBH010000037">
    <property type="protein sequence ID" value="MCM2518144.1"/>
    <property type="molecule type" value="Genomic_DNA"/>
</dbReference>
<protein>
    <submittedName>
        <fullName evidence="1">Uncharacterized protein</fullName>
    </submittedName>
</protein>
<name>A0ABT0W3I8_STRGI</name>
<organism evidence="1 2">
    <name type="scientific">Streptomyces griseoincarnatus</name>
    <dbReference type="NCBI Taxonomy" id="29305"/>
    <lineage>
        <taxon>Bacteria</taxon>
        <taxon>Bacillati</taxon>
        <taxon>Actinomycetota</taxon>
        <taxon>Actinomycetes</taxon>
        <taxon>Kitasatosporales</taxon>
        <taxon>Streptomycetaceae</taxon>
        <taxon>Streptomyces</taxon>
        <taxon>Streptomyces griseoincarnatus group</taxon>
    </lineage>
</organism>